<evidence type="ECO:0000313" key="3">
    <source>
        <dbReference type="Proteomes" id="UP000657421"/>
    </source>
</evidence>
<protein>
    <submittedName>
        <fullName evidence="2">HD domain-containing protein</fullName>
    </submittedName>
</protein>
<proteinExistence type="predicted"/>
<reference evidence="2 3" key="1">
    <citation type="submission" date="2020-08" db="EMBL/GenBank/DDBJ databases">
        <title>Genome public.</title>
        <authorList>
            <person name="Liu C."/>
            <person name="Sun Q."/>
        </authorList>
    </citation>
    <scope>NUCLEOTIDE SEQUENCE [LARGE SCALE GENOMIC DNA]</scope>
    <source>
        <strain evidence="2 3">NSJ-46</strain>
    </source>
</reference>
<dbReference type="SUPFAM" id="SSF109604">
    <property type="entry name" value="HD-domain/PDEase-like"/>
    <property type="match status" value="2"/>
</dbReference>
<dbReference type="Proteomes" id="UP000657421">
    <property type="component" value="Unassembled WGS sequence"/>
</dbReference>
<evidence type="ECO:0000259" key="1">
    <source>
        <dbReference type="PROSITE" id="PS51832"/>
    </source>
</evidence>
<feature type="domain" description="HD-GYP" evidence="1">
    <location>
        <begin position="217"/>
        <end position="413"/>
    </location>
</feature>
<dbReference type="PANTHER" id="PTHR43155:SF1">
    <property type="entry name" value="3'3'-CGAMP-SPECIFIC PHOSPHODIESTERASE 1"/>
    <property type="match status" value="1"/>
</dbReference>
<name>A0ABR7N747_9FIRM</name>
<dbReference type="PANTHER" id="PTHR43155">
    <property type="entry name" value="CYCLIC DI-GMP PHOSPHODIESTERASE PA4108-RELATED"/>
    <property type="match status" value="1"/>
</dbReference>
<dbReference type="Pfam" id="PF13487">
    <property type="entry name" value="HD_5"/>
    <property type="match status" value="2"/>
</dbReference>
<dbReference type="InterPro" id="IPR037522">
    <property type="entry name" value="HD_GYP_dom"/>
</dbReference>
<dbReference type="Gene3D" id="1.10.3210.10">
    <property type="entry name" value="Hypothetical protein af1432"/>
    <property type="match status" value="2"/>
</dbReference>
<evidence type="ECO:0000313" key="2">
    <source>
        <dbReference type="EMBL" id="MBC8572225.1"/>
    </source>
</evidence>
<dbReference type="CDD" id="cd00077">
    <property type="entry name" value="HDc"/>
    <property type="match status" value="2"/>
</dbReference>
<accession>A0ABR7N747</accession>
<dbReference type="RefSeq" id="WP_249307187.1">
    <property type="nucleotide sequence ID" value="NZ_JACRSZ010000001.1"/>
</dbReference>
<gene>
    <name evidence="2" type="ORF">H8716_03875</name>
</gene>
<dbReference type="PROSITE" id="PS51832">
    <property type="entry name" value="HD_GYP"/>
    <property type="match status" value="1"/>
</dbReference>
<comment type="caution">
    <text evidence="2">The sequence shown here is derived from an EMBL/GenBank/DDBJ whole genome shotgun (WGS) entry which is preliminary data.</text>
</comment>
<sequence length="418" mass="46886">MKLDVLGLFAACSYALDCVEAEFIHVTSKHARRVAYMSVCTAEQLGVQGKRLQDLAVCALLHDNALIQYVQEEFYNDISPASVTQEFPQLSAHCISGEKNIQGLPFHTDVSNVILYHHENADGSGPFGKTWTEVPLFARIIHLCDSLDVICHSQTFTSDTWKKANVFLTSTRGRIIDEECADAFLRAFSESHFLSIGNKNLGICLWNKIPRIKQDLSFSQIKILANFFAHIIDYKSPLTSTHSICVAADAEKLIRYMGYDEETAQKMYLAGALHDIGKVVIGNEILEKPGRLTDEEFAAMKHHAAYTYYILSGINDFDEIRDWASFHHERLDGSGYPFGKSASDLNTQERIMACVDIYQALIENRPYKQGISHEKACEILRDMAEKGWIDSDIVTQTAACFSDYSKSAGTNQMSFSSK</sequence>
<keyword evidence="3" id="KW-1185">Reference proteome</keyword>
<dbReference type="InterPro" id="IPR003607">
    <property type="entry name" value="HD/PDEase_dom"/>
</dbReference>
<organism evidence="2 3">
    <name type="scientific">Jingyaoa shaoxingensis</name>
    <dbReference type="NCBI Taxonomy" id="2763671"/>
    <lineage>
        <taxon>Bacteria</taxon>
        <taxon>Bacillati</taxon>
        <taxon>Bacillota</taxon>
        <taxon>Clostridia</taxon>
        <taxon>Lachnospirales</taxon>
        <taxon>Lachnospiraceae</taxon>
        <taxon>Jingyaoa</taxon>
    </lineage>
</organism>
<dbReference type="EMBL" id="JACRSZ010000001">
    <property type="protein sequence ID" value="MBC8572225.1"/>
    <property type="molecule type" value="Genomic_DNA"/>
</dbReference>
<dbReference type="SMART" id="SM00471">
    <property type="entry name" value="HDc"/>
    <property type="match status" value="2"/>
</dbReference>